<organism evidence="2 3">
    <name type="scientific">Paenibacillus piri</name>
    <dbReference type="NCBI Taxonomy" id="2547395"/>
    <lineage>
        <taxon>Bacteria</taxon>
        <taxon>Bacillati</taxon>
        <taxon>Bacillota</taxon>
        <taxon>Bacilli</taxon>
        <taxon>Bacillales</taxon>
        <taxon>Paenibacillaceae</taxon>
        <taxon>Paenibacillus</taxon>
    </lineage>
</organism>
<dbReference type="OrthoDB" id="2615411at2"/>
<dbReference type="AlphaFoldDB" id="A0A4R5KLM1"/>
<feature type="transmembrane region" description="Helical" evidence="1">
    <location>
        <begin position="32"/>
        <end position="55"/>
    </location>
</feature>
<reference evidence="2 3" key="1">
    <citation type="submission" date="2019-03" db="EMBL/GenBank/DDBJ databases">
        <title>This is whole genome sequence of Paenibacillus sp MS74 strain.</title>
        <authorList>
            <person name="Trinh H.N."/>
        </authorList>
    </citation>
    <scope>NUCLEOTIDE SEQUENCE [LARGE SCALE GENOMIC DNA]</scope>
    <source>
        <strain evidence="2 3">MS74</strain>
    </source>
</reference>
<name>A0A4R5KLM1_9BACL</name>
<accession>A0A4R5KLM1</accession>
<keyword evidence="1" id="KW-0472">Membrane</keyword>
<feature type="transmembrane region" description="Helical" evidence="1">
    <location>
        <begin position="67"/>
        <end position="88"/>
    </location>
</feature>
<dbReference type="RefSeq" id="WP_133230902.1">
    <property type="nucleotide sequence ID" value="NZ_SMRT01000009.1"/>
</dbReference>
<gene>
    <name evidence="2" type="ORF">E1757_18780</name>
</gene>
<protein>
    <submittedName>
        <fullName evidence="2">Uncharacterized protein</fullName>
    </submittedName>
</protein>
<evidence type="ECO:0000313" key="3">
    <source>
        <dbReference type="Proteomes" id="UP000295636"/>
    </source>
</evidence>
<keyword evidence="1" id="KW-0812">Transmembrane</keyword>
<evidence type="ECO:0000313" key="2">
    <source>
        <dbReference type="EMBL" id="TDF95785.1"/>
    </source>
</evidence>
<feature type="transmembrane region" description="Helical" evidence="1">
    <location>
        <begin position="6"/>
        <end position="25"/>
    </location>
</feature>
<keyword evidence="3" id="KW-1185">Reference proteome</keyword>
<sequence>MSYDFYYWFIMSAAFIITNAVGAALMLKTQRLLLSFLVSLAVNLAIFVPASIWWAGMFEGFSQMFGLFGYGIAFVNIEVLLVFGLFILRKKTEPPIQ</sequence>
<dbReference type="Proteomes" id="UP000295636">
    <property type="component" value="Unassembled WGS sequence"/>
</dbReference>
<dbReference type="EMBL" id="SMRT01000009">
    <property type="protein sequence ID" value="TDF95785.1"/>
    <property type="molecule type" value="Genomic_DNA"/>
</dbReference>
<evidence type="ECO:0000256" key="1">
    <source>
        <dbReference type="SAM" id="Phobius"/>
    </source>
</evidence>
<comment type="caution">
    <text evidence="2">The sequence shown here is derived from an EMBL/GenBank/DDBJ whole genome shotgun (WGS) entry which is preliminary data.</text>
</comment>
<proteinExistence type="predicted"/>
<keyword evidence="1" id="KW-1133">Transmembrane helix</keyword>